<evidence type="ECO:0000259" key="2">
    <source>
        <dbReference type="PROSITE" id="PS50891"/>
    </source>
</evidence>
<dbReference type="Proteomes" id="UP001359559">
    <property type="component" value="Unassembled WGS sequence"/>
</dbReference>
<evidence type="ECO:0000313" key="3">
    <source>
        <dbReference type="EMBL" id="KAK7263094.1"/>
    </source>
</evidence>
<dbReference type="InterPro" id="IPR004883">
    <property type="entry name" value="LOB"/>
</dbReference>
<comment type="caution">
    <text evidence="3">The sequence shown here is derived from an EMBL/GenBank/DDBJ whole genome shotgun (WGS) entry which is preliminary data.</text>
</comment>
<dbReference type="PANTHER" id="PTHR31301:SF68">
    <property type="entry name" value="LOB DOMAIN-CONTAINING PROTEIN 32-RELATED"/>
    <property type="match status" value="1"/>
</dbReference>
<gene>
    <name evidence="3" type="ORF">RJT34_30678</name>
</gene>
<organism evidence="3 4">
    <name type="scientific">Clitoria ternatea</name>
    <name type="common">Butterfly pea</name>
    <dbReference type="NCBI Taxonomy" id="43366"/>
    <lineage>
        <taxon>Eukaryota</taxon>
        <taxon>Viridiplantae</taxon>
        <taxon>Streptophyta</taxon>
        <taxon>Embryophyta</taxon>
        <taxon>Tracheophyta</taxon>
        <taxon>Spermatophyta</taxon>
        <taxon>Magnoliopsida</taxon>
        <taxon>eudicotyledons</taxon>
        <taxon>Gunneridae</taxon>
        <taxon>Pentapetalae</taxon>
        <taxon>rosids</taxon>
        <taxon>fabids</taxon>
        <taxon>Fabales</taxon>
        <taxon>Fabaceae</taxon>
        <taxon>Papilionoideae</taxon>
        <taxon>50 kb inversion clade</taxon>
        <taxon>NPAAA clade</taxon>
        <taxon>indigoferoid/millettioid clade</taxon>
        <taxon>Phaseoleae</taxon>
        <taxon>Clitoria</taxon>
    </lineage>
</organism>
<dbReference type="EMBL" id="JAYKXN010000008">
    <property type="protein sequence ID" value="KAK7263094.1"/>
    <property type="molecule type" value="Genomic_DNA"/>
</dbReference>
<dbReference type="PROSITE" id="PS50891">
    <property type="entry name" value="LOB"/>
    <property type="match status" value="1"/>
</dbReference>
<dbReference type="AlphaFoldDB" id="A0AAN9I2V4"/>
<comment type="similarity">
    <text evidence="1">Belongs to the LOB domain-containing protein family.</text>
</comment>
<reference evidence="3 4" key="1">
    <citation type="submission" date="2024-01" db="EMBL/GenBank/DDBJ databases">
        <title>The genomes of 5 underutilized Papilionoideae crops provide insights into root nodulation and disease resistance.</title>
        <authorList>
            <person name="Yuan L."/>
        </authorList>
    </citation>
    <scope>NUCLEOTIDE SEQUENCE [LARGE SCALE GENOMIC DNA]</scope>
    <source>
        <strain evidence="3">LY-2023</strain>
        <tissue evidence="3">Leaf</tissue>
    </source>
</reference>
<sequence>MERGEWKKSLRGKPCAACKQQRKKCEEDCVFAPYFPAESQQRFAMLHHVYGTSNVGNILKELDVSQREEAMKTLAYQAEARVRDPVHGCMGFIYNLEEKLEKRKMDVQRAKLELAKYISPEKISELMQNEAQHNQP</sequence>
<accession>A0AAN9I2V4</accession>
<keyword evidence="4" id="KW-1185">Reference proteome</keyword>
<evidence type="ECO:0000256" key="1">
    <source>
        <dbReference type="ARBA" id="ARBA00005474"/>
    </source>
</evidence>
<name>A0AAN9I2V4_CLITE</name>
<evidence type="ECO:0000313" key="4">
    <source>
        <dbReference type="Proteomes" id="UP001359559"/>
    </source>
</evidence>
<dbReference type="PANTHER" id="PTHR31301">
    <property type="entry name" value="LOB DOMAIN-CONTAINING PROTEIN 4-RELATED"/>
    <property type="match status" value="1"/>
</dbReference>
<feature type="domain" description="LOB" evidence="2">
    <location>
        <begin position="13"/>
        <end position="114"/>
    </location>
</feature>
<protein>
    <recommendedName>
        <fullName evidence="2">LOB domain-containing protein</fullName>
    </recommendedName>
</protein>
<proteinExistence type="inferred from homology"/>
<dbReference type="Pfam" id="PF03195">
    <property type="entry name" value="LOB"/>
    <property type="match status" value="1"/>
</dbReference>